<dbReference type="SUPFAM" id="SSF51445">
    <property type="entry name" value="(Trans)glycosidases"/>
    <property type="match status" value="1"/>
</dbReference>
<keyword evidence="4" id="KW-0136">Cellulose degradation</keyword>
<dbReference type="AlphaFoldDB" id="A0AA42BMB0"/>
<name>A0AA42BMB0_9ALTE</name>
<feature type="active site" description="Nucleophile" evidence="8 10">
    <location>
        <position position="352"/>
    </location>
</feature>
<feature type="binding site" evidence="9">
    <location>
        <position position="297"/>
    </location>
    <ligand>
        <name>substrate</name>
    </ligand>
</feature>
<evidence type="ECO:0000313" key="13">
    <source>
        <dbReference type="Proteomes" id="UP001165413"/>
    </source>
</evidence>
<dbReference type="Proteomes" id="UP001165413">
    <property type="component" value="Unassembled WGS sequence"/>
</dbReference>
<protein>
    <recommendedName>
        <fullName evidence="2 11">Beta-glucosidase</fullName>
        <ecNumber evidence="2 11">3.2.1.21</ecNumber>
    </recommendedName>
</protein>
<dbReference type="GO" id="GO:0008422">
    <property type="term" value="F:beta-glucosidase activity"/>
    <property type="evidence" value="ECO:0007669"/>
    <property type="project" value="UniProtKB-EC"/>
</dbReference>
<dbReference type="NCBIfam" id="TIGR03356">
    <property type="entry name" value="BGL"/>
    <property type="match status" value="1"/>
</dbReference>
<dbReference type="InterPro" id="IPR017853">
    <property type="entry name" value="GH"/>
</dbReference>
<proteinExistence type="inferred from homology"/>
<dbReference type="RefSeq" id="WP_254099714.1">
    <property type="nucleotide sequence ID" value="NZ_JANATA010000007.1"/>
</dbReference>
<evidence type="ECO:0000256" key="10">
    <source>
        <dbReference type="PROSITE-ProRule" id="PRU10055"/>
    </source>
</evidence>
<dbReference type="EMBL" id="JANATA010000007">
    <property type="protein sequence ID" value="MCP3428437.1"/>
    <property type="molecule type" value="Genomic_DNA"/>
</dbReference>
<comment type="caution">
    <text evidence="12">The sequence shown here is derived from an EMBL/GenBank/DDBJ whole genome shotgun (WGS) entry which is preliminary data.</text>
</comment>
<dbReference type="PROSITE" id="PS00572">
    <property type="entry name" value="GLYCOSYL_HYDROL_F1_1"/>
    <property type="match status" value="1"/>
</dbReference>
<keyword evidence="7" id="KW-0624">Polysaccharide degradation</keyword>
<evidence type="ECO:0000256" key="9">
    <source>
        <dbReference type="PIRSR" id="PIRSR617736-2"/>
    </source>
</evidence>
<evidence type="ECO:0000256" key="4">
    <source>
        <dbReference type="ARBA" id="ARBA00023001"/>
    </source>
</evidence>
<feature type="active site" description="Proton donor" evidence="8">
    <location>
        <position position="169"/>
    </location>
</feature>
<keyword evidence="13" id="KW-1185">Reference proteome</keyword>
<comment type="similarity">
    <text evidence="1 11">Belongs to the glycosyl hydrolase 1 family.</text>
</comment>
<dbReference type="PRINTS" id="PR00131">
    <property type="entry name" value="GLHYDRLASE1"/>
</dbReference>
<evidence type="ECO:0000256" key="1">
    <source>
        <dbReference type="ARBA" id="ARBA00010838"/>
    </source>
</evidence>
<dbReference type="FunFam" id="3.20.20.80:FF:000004">
    <property type="entry name" value="Beta-glucosidase 6-phospho-beta-glucosidase"/>
    <property type="match status" value="1"/>
</dbReference>
<feature type="binding site" evidence="9">
    <location>
        <position position="168"/>
    </location>
    <ligand>
        <name>substrate</name>
    </ligand>
</feature>
<organism evidence="12 13">
    <name type="scientific">Opacimonas viscosa</name>
    <dbReference type="NCBI Taxonomy" id="2961944"/>
    <lineage>
        <taxon>Bacteria</taxon>
        <taxon>Pseudomonadati</taxon>
        <taxon>Pseudomonadota</taxon>
        <taxon>Gammaproteobacteria</taxon>
        <taxon>Alteromonadales</taxon>
        <taxon>Alteromonadaceae</taxon>
        <taxon>Opacimonas</taxon>
    </lineage>
</organism>
<reference evidence="12" key="1">
    <citation type="submission" date="2022-07" db="EMBL/GenBank/DDBJ databases">
        <title>Characterization of the Novel Bacterium Alteromonas immobilis LMIT006 and Alteromonas gregis LMIT007.</title>
        <authorList>
            <person name="Lin X."/>
        </authorList>
    </citation>
    <scope>NUCLEOTIDE SEQUENCE</scope>
    <source>
        <strain evidence="12">LMIT007</strain>
    </source>
</reference>
<dbReference type="Gene3D" id="3.20.20.80">
    <property type="entry name" value="Glycosidases"/>
    <property type="match status" value="1"/>
</dbReference>
<evidence type="ECO:0000256" key="6">
    <source>
        <dbReference type="ARBA" id="ARBA00023295"/>
    </source>
</evidence>
<keyword evidence="5" id="KW-0119">Carbohydrate metabolism</keyword>
<dbReference type="EC" id="3.2.1.21" evidence="2 11"/>
<dbReference type="Pfam" id="PF00232">
    <property type="entry name" value="Glyco_hydro_1"/>
    <property type="match status" value="1"/>
</dbReference>
<dbReference type="InterPro" id="IPR018120">
    <property type="entry name" value="Glyco_hydro_1_AS"/>
</dbReference>
<comment type="catalytic activity">
    <reaction evidence="11">
        <text>Hydrolysis of terminal, non-reducing beta-D-glucosyl residues with release of beta-D-glucose.</text>
        <dbReference type="EC" id="3.2.1.21"/>
    </reaction>
</comment>
<keyword evidence="6 11" id="KW-0326">Glycosidase</keyword>
<evidence type="ECO:0000256" key="5">
    <source>
        <dbReference type="ARBA" id="ARBA00023277"/>
    </source>
</evidence>
<feature type="binding site" evidence="9">
    <location>
        <position position="124"/>
    </location>
    <ligand>
        <name>substrate</name>
    </ligand>
</feature>
<feature type="binding site" evidence="9">
    <location>
        <begin position="405"/>
        <end position="406"/>
    </location>
    <ligand>
        <name>substrate</name>
    </ligand>
</feature>
<accession>A0AA42BMB0</accession>
<dbReference type="PANTHER" id="PTHR10353:SF36">
    <property type="entry name" value="LP05116P"/>
    <property type="match status" value="1"/>
</dbReference>
<dbReference type="PANTHER" id="PTHR10353">
    <property type="entry name" value="GLYCOSYL HYDROLASE"/>
    <property type="match status" value="1"/>
</dbReference>
<feature type="binding site" evidence="9">
    <location>
        <position position="27"/>
    </location>
    <ligand>
        <name>substrate</name>
    </ligand>
</feature>
<sequence length="442" mass="49996">MSEIKLPEGSKMRNPDFIFGVATSSFQIEGDRENRLDTIWDTFCAGPNISDGSNGDVACDHINRWQDDLQLIFDMGVDAYRFSIAWSRVLHQDGTINESGLRFYTDLIARLRAANKKIFVTLYHWDLPQYLEDQGGWLNRSTAYAFAEYVDTISLRLGDSVDAYTTLNEPFCAGHLSYEAGIHAPGKTGRKNGLQASHHLLLAHGLALQVLRKNVPNAQHGIVLNIHPGYPNSDKHEDIVATQIATEYLFYWYIDPVLKGKYPEVMTHIAAEDRPDIAPDDMAIISAPIDFMGMNYYTRNVYRADGNGWYEHVPPAPEGLTEMGWEIVPDAFAEMLINLHNDYDLPDLYITENGAAMPDELIDGKVADQNRIDYFQSHLLAVDKALAAGVNIKGYFAWSLLDNFEWALGYSKRFGLVYIDYETQERVLKDSAIAYQNMLKSR</sequence>
<dbReference type="InterPro" id="IPR017736">
    <property type="entry name" value="Glyco_hydro_1_beta-glucosidase"/>
</dbReference>
<evidence type="ECO:0000256" key="3">
    <source>
        <dbReference type="ARBA" id="ARBA00022801"/>
    </source>
</evidence>
<evidence type="ECO:0000256" key="2">
    <source>
        <dbReference type="ARBA" id="ARBA00012744"/>
    </source>
</evidence>
<evidence type="ECO:0000313" key="12">
    <source>
        <dbReference type="EMBL" id="MCP3428437.1"/>
    </source>
</evidence>
<evidence type="ECO:0000256" key="8">
    <source>
        <dbReference type="PIRSR" id="PIRSR617736-1"/>
    </source>
</evidence>
<dbReference type="GO" id="GO:0030245">
    <property type="term" value="P:cellulose catabolic process"/>
    <property type="evidence" value="ECO:0007669"/>
    <property type="project" value="UniProtKB-KW"/>
</dbReference>
<evidence type="ECO:0000256" key="7">
    <source>
        <dbReference type="ARBA" id="ARBA00023326"/>
    </source>
</evidence>
<feature type="binding site" evidence="9">
    <location>
        <position position="398"/>
    </location>
    <ligand>
        <name>substrate</name>
    </ligand>
</feature>
<evidence type="ECO:0000256" key="11">
    <source>
        <dbReference type="RuleBase" id="RU361175"/>
    </source>
</evidence>
<gene>
    <name evidence="12" type="ORF">NLF92_05705</name>
</gene>
<dbReference type="InterPro" id="IPR001360">
    <property type="entry name" value="Glyco_hydro_1"/>
</dbReference>
<keyword evidence="3 11" id="KW-0378">Hydrolase</keyword>